<dbReference type="Gene3D" id="1.10.1790.10">
    <property type="entry name" value="PRD domain"/>
    <property type="match status" value="1"/>
</dbReference>
<feature type="domain" description="PTS EIIA type-2" evidence="7">
    <location>
        <begin position="551"/>
        <end position="692"/>
    </location>
</feature>
<protein>
    <submittedName>
        <fullName evidence="10">Sugar transporter</fullName>
    </submittedName>
</protein>
<feature type="domain" description="PRD" evidence="9">
    <location>
        <begin position="302"/>
        <end position="409"/>
    </location>
</feature>
<feature type="coiled-coil region" evidence="6">
    <location>
        <begin position="73"/>
        <end position="146"/>
    </location>
</feature>
<organism evidence="10 11">
    <name type="scientific">Oceanobacillus indicireducens</name>
    <dbReference type="NCBI Taxonomy" id="1004261"/>
    <lineage>
        <taxon>Bacteria</taxon>
        <taxon>Bacillati</taxon>
        <taxon>Bacillota</taxon>
        <taxon>Bacilli</taxon>
        <taxon>Bacillales</taxon>
        <taxon>Bacillaceae</taxon>
        <taxon>Oceanobacillus</taxon>
    </lineage>
</organism>
<dbReference type="Pfam" id="PF05043">
    <property type="entry name" value="Mga"/>
    <property type="match status" value="1"/>
</dbReference>
<dbReference type="InterPro" id="IPR036095">
    <property type="entry name" value="PTS_EIIB-like_sf"/>
</dbReference>
<dbReference type="InterPro" id="IPR036388">
    <property type="entry name" value="WH-like_DNA-bd_sf"/>
</dbReference>
<evidence type="ECO:0000259" key="7">
    <source>
        <dbReference type="PROSITE" id="PS51094"/>
    </source>
</evidence>
<keyword evidence="10" id="KW-0813">Transport</keyword>
<dbReference type="Pfam" id="PF08279">
    <property type="entry name" value="HTH_11"/>
    <property type="match status" value="1"/>
</dbReference>
<dbReference type="PROSITE" id="PS51099">
    <property type="entry name" value="PTS_EIIB_TYPE_2"/>
    <property type="match status" value="1"/>
</dbReference>
<dbReference type="EMBL" id="BMOS01000015">
    <property type="protein sequence ID" value="GGN59731.1"/>
    <property type="molecule type" value="Genomic_DNA"/>
</dbReference>
<dbReference type="InterPro" id="IPR011608">
    <property type="entry name" value="PRD"/>
</dbReference>
<keyword evidence="11" id="KW-1185">Reference proteome</keyword>
<dbReference type="InterPro" id="IPR016152">
    <property type="entry name" value="PTrfase/Anion_transptr"/>
</dbReference>
<evidence type="ECO:0000313" key="11">
    <source>
        <dbReference type="Proteomes" id="UP000624041"/>
    </source>
</evidence>
<evidence type="ECO:0000256" key="6">
    <source>
        <dbReference type="SAM" id="Coils"/>
    </source>
</evidence>
<dbReference type="InterPro" id="IPR050661">
    <property type="entry name" value="BglG_antiterminators"/>
</dbReference>
<keyword evidence="10" id="KW-0762">Sugar transport</keyword>
<dbReference type="InterPro" id="IPR007737">
    <property type="entry name" value="Mga_HTH"/>
</dbReference>
<comment type="caution">
    <text evidence="10">The sequence shown here is derived from an EMBL/GenBank/DDBJ whole genome shotgun (WGS) entry which is preliminary data.</text>
</comment>
<keyword evidence="1" id="KW-0808">Transferase</keyword>
<dbReference type="InterPro" id="IPR036634">
    <property type="entry name" value="PRD_sf"/>
</dbReference>
<sequence length="697" mass="80852">MLSSRQKKILEQLMEEEAFVSLSDLNKPYQLSPRTIRQDLLEIETWLMDIGAGFSLERHRKYGARLLLGEKQKQALQEAMSKQKDYLSAAQRRLDMQKLLLLNPFIRVDELLEDYEISLNTFQNDYNHLKDELADYKLRLLRENKQITLVGAENNKRVLFLDLLKEQWTEEEILELYVTRAIPASLNENYLENMIADVDVDSIIFWIEQVEELSGLAFIDASKYELFLNCAVQWKRIQLEEYIVDFDKDDELKILENEKYKTVKQGFMKLMGLKDNPDRLSNELAYISMHLLGARRLSGEGDHWIKYQSLSGEIVATFEQENRFRLSNRENIIIGLSTHLQSAMYRVKYNIHIDNPYFDNLEKEYHKYIEQVKNFIEENPHWGLTNLHRHEIGFIVVHLCAGMEQEPQLPSKRIAIVCSSGLGTSRLLERTMRRLFPQVYITGQFSVKEAYQLTEKDVDLIVTTVPFTQKLQVNYVKVNPLLSLTDQQNLERIIGRGTYQASTELPVVETVMTIYQSVKKHTIVLNEGELFNDLYRYFSGNQGAAGSEVTSLTSPACIHLKNRVQDWRESLSILSRSLVNQGVIEPTYEQELAQVINEQDHHFIVAPGVAFPHLNSASIKKTGFAFMTLEEPIAFGGGGEKVWWIILLAAKDKIQHVTAVEMMLDVVNSKDLLSKLRHEQNIDVIWNWMLEYEEGSR</sequence>
<evidence type="ECO:0000259" key="9">
    <source>
        <dbReference type="PROSITE" id="PS51372"/>
    </source>
</evidence>
<reference evidence="10" key="2">
    <citation type="submission" date="2020-09" db="EMBL/GenBank/DDBJ databases">
        <authorList>
            <person name="Sun Q."/>
            <person name="Ohkuma M."/>
        </authorList>
    </citation>
    <scope>NUCLEOTIDE SEQUENCE</scope>
    <source>
        <strain evidence="10">JCM 17251</strain>
    </source>
</reference>
<accession>A0A918D2I3</accession>
<dbReference type="Gene3D" id="3.40.930.10">
    <property type="entry name" value="Mannitol-specific EII, Chain A"/>
    <property type="match status" value="1"/>
</dbReference>
<evidence type="ECO:0000256" key="4">
    <source>
        <dbReference type="ARBA" id="ARBA00023159"/>
    </source>
</evidence>
<dbReference type="SUPFAM" id="SSF52794">
    <property type="entry name" value="PTS system IIB component-like"/>
    <property type="match status" value="1"/>
</dbReference>
<evidence type="ECO:0000259" key="8">
    <source>
        <dbReference type="PROSITE" id="PS51099"/>
    </source>
</evidence>
<evidence type="ECO:0000256" key="1">
    <source>
        <dbReference type="ARBA" id="ARBA00022679"/>
    </source>
</evidence>
<dbReference type="SUPFAM" id="SSF55804">
    <property type="entry name" value="Phoshotransferase/anion transport protein"/>
    <property type="match status" value="1"/>
</dbReference>
<dbReference type="GO" id="GO:0006355">
    <property type="term" value="P:regulation of DNA-templated transcription"/>
    <property type="evidence" value="ECO:0007669"/>
    <property type="project" value="InterPro"/>
</dbReference>
<evidence type="ECO:0000256" key="2">
    <source>
        <dbReference type="ARBA" id="ARBA00022737"/>
    </source>
</evidence>
<dbReference type="InterPro" id="IPR002178">
    <property type="entry name" value="PTS_EIIA_type-2_dom"/>
</dbReference>
<dbReference type="Proteomes" id="UP000624041">
    <property type="component" value="Unassembled WGS sequence"/>
</dbReference>
<dbReference type="InterPro" id="IPR013196">
    <property type="entry name" value="HTH_11"/>
</dbReference>
<keyword evidence="2" id="KW-0677">Repeat</keyword>
<dbReference type="PANTHER" id="PTHR30185:SF18">
    <property type="entry name" value="TRANSCRIPTIONAL REGULATOR MTLR"/>
    <property type="match status" value="1"/>
</dbReference>
<dbReference type="PROSITE" id="PS51372">
    <property type="entry name" value="PRD_2"/>
    <property type="match status" value="1"/>
</dbReference>
<dbReference type="AlphaFoldDB" id="A0A918D2I3"/>
<dbReference type="SUPFAM" id="SSF63520">
    <property type="entry name" value="PTS-regulatory domain, PRD"/>
    <property type="match status" value="1"/>
</dbReference>
<dbReference type="Gene3D" id="1.10.10.10">
    <property type="entry name" value="Winged helix-like DNA-binding domain superfamily/Winged helix DNA-binding domain"/>
    <property type="match status" value="1"/>
</dbReference>
<evidence type="ECO:0000313" key="10">
    <source>
        <dbReference type="EMBL" id="GGN59731.1"/>
    </source>
</evidence>
<dbReference type="PANTHER" id="PTHR30185">
    <property type="entry name" value="CRYPTIC BETA-GLUCOSIDE BGL OPERON ANTITERMINATOR"/>
    <property type="match status" value="1"/>
</dbReference>
<gene>
    <name evidence="10" type="ORF">GCM10007971_23150</name>
</gene>
<dbReference type="CDD" id="cd05568">
    <property type="entry name" value="PTS_IIB_bgl_like"/>
    <property type="match status" value="1"/>
</dbReference>
<dbReference type="PROSITE" id="PS51094">
    <property type="entry name" value="PTS_EIIA_TYPE_2"/>
    <property type="match status" value="1"/>
</dbReference>
<dbReference type="InterPro" id="IPR013011">
    <property type="entry name" value="PTS_EIIB_2"/>
</dbReference>
<name>A0A918D2I3_9BACI</name>
<feature type="domain" description="PTS EIIB type-2" evidence="8">
    <location>
        <begin position="412"/>
        <end position="502"/>
    </location>
</feature>
<evidence type="ECO:0000256" key="3">
    <source>
        <dbReference type="ARBA" id="ARBA00023015"/>
    </source>
</evidence>
<dbReference type="CDD" id="cd00211">
    <property type="entry name" value="PTS_IIA_fru"/>
    <property type="match status" value="1"/>
</dbReference>
<dbReference type="Pfam" id="PF00359">
    <property type="entry name" value="PTS_EIIA_2"/>
    <property type="match status" value="1"/>
</dbReference>
<dbReference type="Pfam" id="PF00874">
    <property type="entry name" value="PRD"/>
    <property type="match status" value="1"/>
</dbReference>
<proteinExistence type="predicted"/>
<dbReference type="RefSeq" id="WP_188857541.1">
    <property type="nucleotide sequence ID" value="NZ_BMOS01000015.1"/>
</dbReference>
<dbReference type="GO" id="GO:0009401">
    <property type="term" value="P:phosphoenolpyruvate-dependent sugar phosphotransferase system"/>
    <property type="evidence" value="ECO:0007669"/>
    <property type="project" value="InterPro"/>
</dbReference>
<reference evidence="10" key="1">
    <citation type="journal article" date="2014" name="Int. J. Syst. Evol. Microbiol.">
        <title>Complete genome sequence of Corynebacterium casei LMG S-19264T (=DSM 44701T), isolated from a smear-ripened cheese.</title>
        <authorList>
            <consortium name="US DOE Joint Genome Institute (JGI-PGF)"/>
            <person name="Walter F."/>
            <person name="Albersmeier A."/>
            <person name="Kalinowski J."/>
            <person name="Ruckert C."/>
        </authorList>
    </citation>
    <scope>NUCLEOTIDE SEQUENCE</scope>
    <source>
        <strain evidence="10">JCM 17251</strain>
    </source>
</reference>
<keyword evidence="6" id="KW-0175">Coiled coil</keyword>
<evidence type="ECO:0000256" key="5">
    <source>
        <dbReference type="ARBA" id="ARBA00023163"/>
    </source>
</evidence>
<dbReference type="Gene3D" id="3.40.50.2300">
    <property type="match status" value="1"/>
</dbReference>
<keyword evidence="5" id="KW-0804">Transcription</keyword>
<keyword evidence="3" id="KW-0805">Transcription regulation</keyword>
<dbReference type="GO" id="GO:0008982">
    <property type="term" value="F:protein-N(PI)-phosphohistidine-sugar phosphotransferase activity"/>
    <property type="evidence" value="ECO:0007669"/>
    <property type="project" value="InterPro"/>
</dbReference>
<keyword evidence="4" id="KW-0010">Activator</keyword>